<dbReference type="AlphaFoldDB" id="A0A4R1SD33"/>
<evidence type="ECO:0000313" key="13">
    <source>
        <dbReference type="EMBL" id="TCL76940.1"/>
    </source>
</evidence>
<dbReference type="OrthoDB" id="9784014at2"/>
<evidence type="ECO:0000256" key="6">
    <source>
        <dbReference type="ARBA" id="ARBA00022692"/>
    </source>
</evidence>
<comment type="caution">
    <text evidence="13">The sequence shown here is derived from an EMBL/GenBank/DDBJ whole genome shotgun (WGS) entry which is preliminary data.</text>
</comment>
<dbReference type="InterPro" id="IPR003838">
    <property type="entry name" value="ABC3_permease_C"/>
</dbReference>
<keyword evidence="14" id="KW-1185">Reference proteome</keyword>
<dbReference type="Proteomes" id="UP000295008">
    <property type="component" value="Unassembled WGS sequence"/>
</dbReference>
<gene>
    <name evidence="13" type="ORF">EDC14_1001225</name>
</gene>
<keyword evidence="8 10" id="KW-0472">Membrane</keyword>
<evidence type="ECO:0000256" key="2">
    <source>
        <dbReference type="ARBA" id="ARBA00008697"/>
    </source>
</evidence>
<evidence type="ECO:0000256" key="10">
    <source>
        <dbReference type="SAM" id="Phobius"/>
    </source>
</evidence>
<dbReference type="RefSeq" id="WP_132012331.1">
    <property type="nucleotide sequence ID" value="NZ_SLUN01000001.1"/>
</dbReference>
<comment type="similarity">
    <text evidence="2">Belongs to the ABC-4 integral membrane protein family. HrtB subfamily.</text>
</comment>
<feature type="domain" description="ABC3 transporter permease C-terminal" evidence="11">
    <location>
        <begin position="285"/>
        <end position="401"/>
    </location>
</feature>
<name>A0A4R1SD33_HYDET</name>
<evidence type="ECO:0000256" key="1">
    <source>
        <dbReference type="ARBA" id="ARBA00004651"/>
    </source>
</evidence>
<dbReference type="GO" id="GO:0005886">
    <property type="term" value="C:plasma membrane"/>
    <property type="evidence" value="ECO:0007669"/>
    <property type="project" value="UniProtKB-SubCell"/>
</dbReference>
<dbReference type="InterPro" id="IPR025857">
    <property type="entry name" value="MacB_PCD"/>
</dbReference>
<dbReference type="PANTHER" id="PTHR43738">
    <property type="entry name" value="ABC TRANSPORTER, MEMBRANE PROTEIN"/>
    <property type="match status" value="1"/>
</dbReference>
<evidence type="ECO:0000259" key="12">
    <source>
        <dbReference type="Pfam" id="PF12704"/>
    </source>
</evidence>
<keyword evidence="5" id="KW-1003">Cell membrane</keyword>
<feature type="domain" description="MacB-like periplasmic core" evidence="12">
    <location>
        <begin position="17"/>
        <end position="242"/>
    </location>
</feature>
<comment type="subcellular location">
    <subcellularLocation>
        <location evidence="1">Cell membrane</location>
        <topology evidence="1">Multi-pass membrane protein</topology>
    </subcellularLocation>
</comment>
<comment type="subunit">
    <text evidence="3">The complex is composed of two ATP-binding proteins (HrtA), two transmembrane proteins (HrtB) and a solute-binding protein.</text>
</comment>
<proteinExistence type="inferred from homology"/>
<organism evidence="13 14">
    <name type="scientific">Hydrogenispora ethanolica</name>
    <dbReference type="NCBI Taxonomy" id="1082276"/>
    <lineage>
        <taxon>Bacteria</taxon>
        <taxon>Bacillati</taxon>
        <taxon>Bacillota</taxon>
        <taxon>Hydrogenispora</taxon>
    </lineage>
</organism>
<dbReference type="InterPro" id="IPR051125">
    <property type="entry name" value="ABC-4/HrtB_transporter"/>
</dbReference>
<sequence>MRLRIVWRNLSAKPLQSMVTVAIVALAVALTVTLMLLAEGIHQGLVRATEPFDLIVGAKGSPIQLVLNTVFLQDTPIGNIEEALVDDLAARPGVAAALPMGFGDNYRGYRIVGTAPALFEQRVAPSRPPWLQLAEGRPFRAQFEAVIGAKAARDLRIKVGETFASVHGLSVHEQGEAHGHNPYRVVGILKPVGGPYDQAILVSMESIWHIHEHHEAEEDEAAEEEHDGHEHGVTAILVKPRGYADAMRLYQQFQSEPRAQLVFPAQVIVQFFALMGQGEQVLQLIAALVIAMTLLTVALTLYGSAQSRSREQAVLRAIGANAGDIFRIILLEGVVTVGAGLVCGLLVGHGLFGVLAGILQQQTAITIGLGGSWKELVLAGGVVGFGLLASLAPAALAYRFNVARNL</sequence>
<protein>
    <recommendedName>
        <fullName evidence="4">Putative hemin transport system permease protein HrtB</fullName>
    </recommendedName>
</protein>
<evidence type="ECO:0000313" key="14">
    <source>
        <dbReference type="Proteomes" id="UP000295008"/>
    </source>
</evidence>
<feature type="transmembrane region" description="Helical" evidence="10">
    <location>
        <begin position="325"/>
        <end position="356"/>
    </location>
</feature>
<evidence type="ECO:0000256" key="4">
    <source>
        <dbReference type="ARBA" id="ARBA00016962"/>
    </source>
</evidence>
<feature type="transmembrane region" description="Helical" evidence="10">
    <location>
        <begin position="376"/>
        <end position="398"/>
    </location>
</feature>
<reference evidence="13 14" key="1">
    <citation type="submission" date="2019-03" db="EMBL/GenBank/DDBJ databases">
        <title>Genomic Encyclopedia of Type Strains, Phase IV (KMG-IV): sequencing the most valuable type-strain genomes for metagenomic binning, comparative biology and taxonomic classification.</title>
        <authorList>
            <person name="Goeker M."/>
        </authorList>
    </citation>
    <scope>NUCLEOTIDE SEQUENCE [LARGE SCALE GENOMIC DNA]</scope>
    <source>
        <strain evidence="13 14">LX-B</strain>
    </source>
</reference>
<feature type="transmembrane region" description="Helical" evidence="10">
    <location>
        <begin position="281"/>
        <end position="304"/>
    </location>
</feature>
<dbReference type="Pfam" id="PF12704">
    <property type="entry name" value="MacB_PCD"/>
    <property type="match status" value="1"/>
</dbReference>
<keyword evidence="7 10" id="KW-1133">Transmembrane helix</keyword>
<dbReference type="Pfam" id="PF02687">
    <property type="entry name" value="FtsX"/>
    <property type="match status" value="1"/>
</dbReference>
<comment type="function">
    <text evidence="9">Part of the ABC transporter complex hrt involved in hemin import. Responsible for the translocation of the substrate across the membrane.</text>
</comment>
<evidence type="ECO:0000256" key="3">
    <source>
        <dbReference type="ARBA" id="ARBA00011131"/>
    </source>
</evidence>
<dbReference type="EMBL" id="SLUN01000001">
    <property type="protein sequence ID" value="TCL76940.1"/>
    <property type="molecule type" value="Genomic_DNA"/>
</dbReference>
<evidence type="ECO:0000256" key="9">
    <source>
        <dbReference type="ARBA" id="ARBA00024973"/>
    </source>
</evidence>
<accession>A0A4R1SD33</accession>
<dbReference type="PANTHER" id="PTHR43738:SF2">
    <property type="entry name" value="ABC TRANSPORTER PERMEASE"/>
    <property type="match status" value="1"/>
</dbReference>
<evidence type="ECO:0000256" key="8">
    <source>
        <dbReference type="ARBA" id="ARBA00023136"/>
    </source>
</evidence>
<keyword evidence="6 10" id="KW-0812">Transmembrane</keyword>
<evidence type="ECO:0000256" key="7">
    <source>
        <dbReference type="ARBA" id="ARBA00022989"/>
    </source>
</evidence>
<evidence type="ECO:0000256" key="5">
    <source>
        <dbReference type="ARBA" id="ARBA00022475"/>
    </source>
</evidence>
<evidence type="ECO:0000259" key="11">
    <source>
        <dbReference type="Pfam" id="PF02687"/>
    </source>
</evidence>